<dbReference type="InterPro" id="IPR050309">
    <property type="entry name" value="Type-B_Carboxylest/Lipase"/>
</dbReference>
<gene>
    <name evidence="5" type="ORF">BGW36DRAFT_351873</name>
</gene>
<evidence type="ECO:0000259" key="4">
    <source>
        <dbReference type="Pfam" id="PF00135"/>
    </source>
</evidence>
<dbReference type="EC" id="3.1.1.-" evidence="3"/>
<dbReference type="InterPro" id="IPR029058">
    <property type="entry name" value="AB_hydrolase_fold"/>
</dbReference>
<proteinExistence type="inferred from homology"/>
<dbReference type="Pfam" id="PF00135">
    <property type="entry name" value="COesterase"/>
    <property type="match status" value="1"/>
</dbReference>
<dbReference type="PROSITE" id="PS00122">
    <property type="entry name" value="CARBOXYLESTERASE_B_1"/>
    <property type="match status" value="1"/>
</dbReference>
<accession>A0AAD4PUL9</accession>
<dbReference type="EMBL" id="JAJTJA010000015">
    <property type="protein sequence ID" value="KAH8689520.1"/>
    <property type="molecule type" value="Genomic_DNA"/>
</dbReference>
<dbReference type="InterPro" id="IPR019826">
    <property type="entry name" value="Carboxylesterase_B_AS"/>
</dbReference>
<dbReference type="RefSeq" id="XP_046065874.1">
    <property type="nucleotide sequence ID" value="XM_046213369.1"/>
</dbReference>
<feature type="signal peptide" evidence="3">
    <location>
        <begin position="1"/>
        <end position="34"/>
    </location>
</feature>
<keyword evidence="3" id="KW-0732">Signal</keyword>
<dbReference type="Proteomes" id="UP001201262">
    <property type="component" value="Unassembled WGS sequence"/>
</dbReference>
<feature type="domain" description="Carboxylesterase type B" evidence="4">
    <location>
        <begin position="67"/>
        <end position="556"/>
    </location>
</feature>
<evidence type="ECO:0000256" key="2">
    <source>
        <dbReference type="ARBA" id="ARBA00022801"/>
    </source>
</evidence>
<dbReference type="GO" id="GO:0016787">
    <property type="term" value="F:hydrolase activity"/>
    <property type="evidence" value="ECO:0007669"/>
    <property type="project" value="UniProtKB-KW"/>
</dbReference>
<dbReference type="AlphaFoldDB" id="A0AAD4PUL9"/>
<keyword evidence="6" id="KW-1185">Reference proteome</keyword>
<evidence type="ECO:0000313" key="5">
    <source>
        <dbReference type="EMBL" id="KAH8689520.1"/>
    </source>
</evidence>
<comment type="caution">
    <text evidence="5">The sequence shown here is derived from an EMBL/GenBank/DDBJ whole genome shotgun (WGS) entry which is preliminary data.</text>
</comment>
<dbReference type="SUPFAM" id="SSF53474">
    <property type="entry name" value="alpha/beta-Hydrolases"/>
    <property type="match status" value="1"/>
</dbReference>
<name>A0AAD4PUL9_9EURO</name>
<evidence type="ECO:0000313" key="6">
    <source>
        <dbReference type="Proteomes" id="UP001201262"/>
    </source>
</evidence>
<dbReference type="GeneID" id="70243656"/>
<keyword evidence="2 3" id="KW-0378">Hydrolase</keyword>
<organism evidence="5 6">
    <name type="scientific">Talaromyces proteolyticus</name>
    <dbReference type="NCBI Taxonomy" id="1131652"/>
    <lineage>
        <taxon>Eukaryota</taxon>
        <taxon>Fungi</taxon>
        <taxon>Dikarya</taxon>
        <taxon>Ascomycota</taxon>
        <taxon>Pezizomycotina</taxon>
        <taxon>Eurotiomycetes</taxon>
        <taxon>Eurotiomycetidae</taxon>
        <taxon>Eurotiales</taxon>
        <taxon>Trichocomaceae</taxon>
        <taxon>Talaromyces</taxon>
        <taxon>Talaromyces sect. Bacilispori</taxon>
    </lineage>
</organism>
<evidence type="ECO:0000256" key="3">
    <source>
        <dbReference type="RuleBase" id="RU361235"/>
    </source>
</evidence>
<dbReference type="Gene3D" id="3.40.50.1820">
    <property type="entry name" value="alpha/beta hydrolase"/>
    <property type="match status" value="1"/>
</dbReference>
<evidence type="ECO:0000256" key="1">
    <source>
        <dbReference type="ARBA" id="ARBA00005964"/>
    </source>
</evidence>
<dbReference type="InterPro" id="IPR002018">
    <property type="entry name" value="CarbesteraseB"/>
</dbReference>
<protein>
    <recommendedName>
        <fullName evidence="3">Carboxylic ester hydrolase</fullName>
        <ecNumber evidence="3">3.1.1.-</ecNumber>
    </recommendedName>
</protein>
<dbReference type="PANTHER" id="PTHR11559">
    <property type="entry name" value="CARBOXYLESTERASE"/>
    <property type="match status" value="1"/>
</dbReference>
<sequence>MSPALRKTLSLLSRLLSVSLSVLLCASLFDLAIASAPPNPYPPGHRSSSDPLEVDLGYATYRGVASGLNEWFGIRYAEAPIGPLRWQRSLAPTPTSNGTVINATTAASICPQAPQYATRTPTPFSPSSRENEDCLFLNMWAPPNATNLPVLVWIHGGGYGGGDAEYDMPFMINSSKEKFIGVAIQYRLGAFGWLASEDVKKFGSPNAGLYDQYLALQWVHNYISLFGGDRSQVTIAGESAGAGSVMLHSMAFGGTLKESLFSRVWAASPYLPQQYSYADAVPSQGYYRFAEEAKCFNSTSSKSTEHVFQCLVNQESEVLQNASYTISTTYKFGEWAFLPVTDGDILEERPSIQLTSGKVNGKQALIGNNADEGEMFTPQNVTSEKDFIDFVHWLFPLFDDVDVQKVLEHYPIATTKAVDDIRFATDGTDNYSTAVTESPFATGQQQRANNLYAETTFVCPAQWMTEGFSTDGHESHKYQYSIIPALHGDDLFAYFNFSGSLPDNMGQPFRDSVVSFINSFVVTGTPTTQGVYNSTVPSDTANLLGSWPAYSREKPVQANLNQTGGILTTGTDPRDPFDYQIQMYVNPGLQPKFDLVDAYTWEGGRGARCDFWKTVGTKVPEKRS</sequence>
<reference evidence="5" key="1">
    <citation type="submission" date="2021-12" db="EMBL/GenBank/DDBJ databases">
        <title>Convergent genome expansion in fungi linked to evolution of root-endophyte symbiosis.</title>
        <authorList>
            <consortium name="DOE Joint Genome Institute"/>
            <person name="Ke Y.-H."/>
            <person name="Bonito G."/>
            <person name="Liao H.-L."/>
            <person name="Looney B."/>
            <person name="Rojas-Flechas A."/>
            <person name="Nash J."/>
            <person name="Hameed K."/>
            <person name="Schadt C."/>
            <person name="Martin F."/>
            <person name="Crous P.W."/>
            <person name="Miettinen O."/>
            <person name="Magnuson J.K."/>
            <person name="Labbe J."/>
            <person name="Jacobson D."/>
            <person name="Doktycz M.J."/>
            <person name="Veneault-Fourrey C."/>
            <person name="Kuo A."/>
            <person name="Mondo S."/>
            <person name="Calhoun S."/>
            <person name="Riley R."/>
            <person name="Ohm R."/>
            <person name="LaButti K."/>
            <person name="Andreopoulos B."/>
            <person name="Pangilinan J."/>
            <person name="Nolan M."/>
            <person name="Tritt A."/>
            <person name="Clum A."/>
            <person name="Lipzen A."/>
            <person name="Daum C."/>
            <person name="Barry K."/>
            <person name="Grigoriev I.V."/>
            <person name="Vilgalys R."/>
        </authorList>
    </citation>
    <scope>NUCLEOTIDE SEQUENCE</scope>
    <source>
        <strain evidence="5">PMI_201</strain>
    </source>
</reference>
<comment type="similarity">
    <text evidence="1 3">Belongs to the type-B carboxylesterase/lipase family.</text>
</comment>
<feature type="chain" id="PRO_5041767780" description="Carboxylic ester hydrolase" evidence="3">
    <location>
        <begin position="35"/>
        <end position="624"/>
    </location>
</feature>